<dbReference type="OrthoDB" id="665171at2759"/>
<dbReference type="AlphaFoldDB" id="A0A811N8L7"/>
<dbReference type="Proteomes" id="UP000604825">
    <property type="component" value="Unassembled WGS sequence"/>
</dbReference>
<reference evidence="2" key="1">
    <citation type="submission" date="2020-10" db="EMBL/GenBank/DDBJ databases">
        <authorList>
            <person name="Han B."/>
            <person name="Lu T."/>
            <person name="Zhao Q."/>
            <person name="Huang X."/>
            <person name="Zhao Y."/>
        </authorList>
    </citation>
    <scope>NUCLEOTIDE SEQUENCE</scope>
</reference>
<dbReference type="Pfam" id="PF03478">
    <property type="entry name" value="Beta-prop_KIB1-4"/>
    <property type="match status" value="1"/>
</dbReference>
<evidence type="ECO:0000313" key="3">
    <source>
        <dbReference type="Proteomes" id="UP000604825"/>
    </source>
</evidence>
<accession>A0A811N8L7</accession>
<gene>
    <name evidence="2" type="ORF">NCGR_LOCUS13350</name>
</gene>
<dbReference type="InterPro" id="IPR005174">
    <property type="entry name" value="KIB1-4_b-propeller"/>
</dbReference>
<organism evidence="2 3">
    <name type="scientific">Miscanthus lutarioriparius</name>
    <dbReference type="NCBI Taxonomy" id="422564"/>
    <lineage>
        <taxon>Eukaryota</taxon>
        <taxon>Viridiplantae</taxon>
        <taxon>Streptophyta</taxon>
        <taxon>Embryophyta</taxon>
        <taxon>Tracheophyta</taxon>
        <taxon>Spermatophyta</taxon>
        <taxon>Magnoliopsida</taxon>
        <taxon>Liliopsida</taxon>
        <taxon>Poales</taxon>
        <taxon>Poaceae</taxon>
        <taxon>PACMAD clade</taxon>
        <taxon>Panicoideae</taxon>
        <taxon>Andropogonodae</taxon>
        <taxon>Andropogoneae</taxon>
        <taxon>Saccharinae</taxon>
        <taxon>Miscanthus</taxon>
    </lineage>
</organism>
<feature type="domain" description="KIB1-4 beta-propeller" evidence="1">
    <location>
        <begin position="81"/>
        <end position="340"/>
    </location>
</feature>
<comment type="caution">
    <text evidence="2">The sequence shown here is derived from an EMBL/GenBank/DDBJ whole genome shotgun (WGS) entry which is preliminary data.</text>
</comment>
<protein>
    <recommendedName>
        <fullName evidence="1">KIB1-4 beta-propeller domain-containing protein</fullName>
    </recommendedName>
</protein>
<evidence type="ECO:0000313" key="2">
    <source>
        <dbReference type="EMBL" id="CAD6219739.1"/>
    </source>
</evidence>
<keyword evidence="3" id="KW-1185">Reference proteome</keyword>
<dbReference type="EMBL" id="CAJGYO010000003">
    <property type="protein sequence ID" value="CAD6219739.1"/>
    <property type="molecule type" value="Genomic_DNA"/>
</dbReference>
<proteinExistence type="predicted"/>
<name>A0A811N8L7_9POAL</name>
<dbReference type="PANTHER" id="PTHR33165">
    <property type="entry name" value="F-BOX DOMAIN CONTAINING PROTEIN-LIKE-RELATED"/>
    <property type="match status" value="1"/>
</dbReference>
<dbReference type="PANTHER" id="PTHR33165:SF106">
    <property type="entry name" value="EXPRESSED PROTEIN"/>
    <property type="match status" value="1"/>
</dbReference>
<sequence length="456" mass="51625">MPPIRDWASLAPDLVELIGWSVLAGDLQDYVRFRAVCSHWSASTVRPHIRDPRFHPRRWMMLPEGHGLYPGHRDLRGFVRFLNLSTGAFVRAHLPLLDDHVILDSVDGLLLLHGDRDTAMRLLHPFTGEIVDLPPLASLLPQMETLRFYNRSLTMNPYASVSVSSRGTVTVMLAFTDLDRVAYATDGDQRWTLWEPFTSLLSSDLSKKSLLSSNGKIYMVEYAYQSHKVHIYRVDPPCTTAADGFPHFPLLMKISECPLDRFSIIFNLVECGSETLLVAYNDESCIDLAVYRLADLVIGRFVPITSIGNYALVLGERCLCVLLSPNKWLPSVSPNSVICIHNSQSGPNAGEYVFEQYSLGTGMWTPASDGDIVEMLPPSPHEFTHHIFTCCYRRYWNKGLMYSGATEPKWLIKQETRFGEYLIIFFLIRDVIIYLNTSYPCQVVDYAIAFLVTGKS</sequence>
<evidence type="ECO:0000259" key="1">
    <source>
        <dbReference type="Pfam" id="PF03478"/>
    </source>
</evidence>